<keyword evidence="3" id="KW-1133">Transmembrane helix</keyword>
<feature type="transmembrane region" description="Helical" evidence="3">
    <location>
        <begin position="41"/>
        <end position="61"/>
    </location>
</feature>
<dbReference type="EMBL" id="FNRL01000029">
    <property type="protein sequence ID" value="SEB01909.1"/>
    <property type="molecule type" value="Genomic_DNA"/>
</dbReference>
<dbReference type="InterPro" id="IPR029052">
    <property type="entry name" value="Metallo-depent_PP-like"/>
</dbReference>
<keyword evidence="3" id="KW-0812">Transmembrane</keyword>
<gene>
    <name evidence="5" type="ORF">SAMN05660909_04760</name>
</gene>
<dbReference type="InterPro" id="IPR004843">
    <property type="entry name" value="Calcineurin-like_PHP"/>
</dbReference>
<feature type="transmembrane region" description="Helical" evidence="3">
    <location>
        <begin position="126"/>
        <end position="146"/>
    </location>
</feature>
<organism evidence="5 6">
    <name type="scientific">Chitinophaga terrae</name>
    <name type="common">ex Kim and Jung 2007</name>
    <dbReference type="NCBI Taxonomy" id="408074"/>
    <lineage>
        <taxon>Bacteria</taxon>
        <taxon>Pseudomonadati</taxon>
        <taxon>Bacteroidota</taxon>
        <taxon>Chitinophagia</taxon>
        <taxon>Chitinophagales</taxon>
        <taxon>Chitinophagaceae</taxon>
        <taxon>Chitinophaga</taxon>
    </lineage>
</organism>
<evidence type="ECO:0000256" key="1">
    <source>
        <dbReference type="ARBA" id="ARBA00022723"/>
    </source>
</evidence>
<keyword evidence="3" id="KW-0472">Membrane</keyword>
<feature type="transmembrane region" description="Helical" evidence="3">
    <location>
        <begin position="6"/>
        <end position="29"/>
    </location>
</feature>
<dbReference type="PANTHER" id="PTHR31302:SF31">
    <property type="entry name" value="PHOSPHODIESTERASE YAEI"/>
    <property type="match status" value="1"/>
</dbReference>
<keyword evidence="1" id="KW-0479">Metal-binding</keyword>
<accession>A0A1H4FX33</accession>
<dbReference type="GO" id="GO:0046872">
    <property type="term" value="F:metal ion binding"/>
    <property type="evidence" value="ECO:0007669"/>
    <property type="project" value="UniProtKB-KW"/>
</dbReference>
<dbReference type="RefSeq" id="WP_089764857.1">
    <property type="nucleotide sequence ID" value="NZ_BKAT01000049.1"/>
</dbReference>
<dbReference type="GO" id="GO:0008758">
    <property type="term" value="F:UDP-2,3-diacylglucosamine hydrolase activity"/>
    <property type="evidence" value="ECO:0007669"/>
    <property type="project" value="TreeGrafter"/>
</dbReference>
<evidence type="ECO:0000259" key="4">
    <source>
        <dbReference type="Pfam" id="PF00149"/>
    </source>
</evidence>
<dbReference type="AlphaFoldDB" id="A0A1H4FX33"/>
<evidence type="ECO:0000256" key="2">
    <source>
        <dbReference type="ARBA" id="ARBA00022801"/>
    </source>
</evidence>
<feature type="transmembrane region" description="Helical" evidence="3">
    <location>
        <begin position="73"/>
        <end position="94"/>
    </location>
</feature>
<evidence type="ECO:0000256" key="3">
    <source>
        <dbReference type="SAM" id="Phobius"/>
    </source>
</evidence>
<dbReference type="PANTHER" id="PTHR31302">
    <property type="entry name" value="TRANSMEMBRANE PROTEIN WITH METALLOPHOSPHOESTERASE DOMAIN-RELATED"/>
    <property type="match status" value="1"/>
</dbReference>
<dbReference type="GO" id="GO:0009245">
    <property type="term" value="P:lipid A biosynthetic process"/>
    <property type="evidence" value="ECO:0007669"/>
    <property type="project" value="TreeGrafter"/>
</dbReference>
<evidence type="ECO:0000313" key="5">
    <source>
        <dbReference type="EMBL" id="SEB01909.1"/>
    </source>
</evidence>
<dbReference type="STRING" id="408074.SAMN05660909_04760"/>
<feature type="domain" description="Calcineurin-like phosphoesterase" evidence="4">
    <location>
        <begin position="171"/>
        <end position="359"/>
    </location>
</feature>
<keyword evidence="6" id="KW-1185">Reference proteome</keyword>
<keyword evidence="2" id="KW-0378">Hydrolase</keyword>
<dbReference type="Pfam" id="PF00149">
    <property type="entry name" value="Metallophos"/>
    <property type="match status" value="1"/>
</dbReference>
<name>A0A1H4FX33_9BACT</name>
<sequence length="419" mass="47404">MRPGLNSIVLILFLIILDIYVFQALRALVYMSSPRVRTITYSSYWAVSGICILMVAILPYINWAHWPNTVKSYLLAVFIGLVLAKLFVVVFLLIDDIRRAIVFLVRKFGSASAAAPAENGINRSQFLVKLGLLTGGAFFGSLIYGFSNKYNYHVRKVKLAFGNLPAAFKGLRVVQISDVHSGSFTNREAVMKGIKMINDQKPDIVLFTGDLVNERAVEMDQWMDVFNQIKAPMGVYSTLGNHDYGDYYPWPDMDARGYSPLREANLQALKDVHGKMGWKLLNNENVVFERGNDKIALIGIENWSALKRFTKYGDLKKAYSGTEDIPFKLLMSHDPTHWDAQVRPEYPDIDLMLAGHTHGMQYGIEIPGFKWSPANFIYKEWAGLYRNGKQFLYVNRGFGFLGYPGRVGILPEITVIDLV</sequence>
<dbReference type="GO" id="GO:0016020">
    <property type="term" value="C:membrane"/>
    <property type="evidence" value="ECO:0007669"/>
    <property type="project" value="GOC"/>
</dbReference>
<proteinExistence type="predicted"/>
<evidence type="ECO:0000313" key="6">
    <source>
        <dbReference type="Proteomes" id="UP000199656"/>
    </source>
</evidence>
<dbReference type="SUPFAM" id="SSF56300">
    <property type="entry name" value="Metallo-dependent phosphatases"/>
    <property type="match status" value="1"/>
</dbReference>
<dbReference type="Proteomes" id="UP000199656">
    <property type="component" value="Unassembled WGS sequence"/>
</dbReference>
<dbReference type="CDD" id="cd07385">
    <property type="entry name" value="MPP_YkuE_C"/>
    <property type="match status" value="1"/>
</dbReference>
<dbReference type="OrthoDB" id="9780884at2"/>
<dbReference type="Gene3D" id="3.60.21.10">
    <property type="match status" value="1"/>
</dbReference>
<reference evidence="6" key="1">
    <citation type="submission" date="2016-10" db="EMBL/GenBank/DDBJ databases">
        <authorList>
            <person name="Varghese N."/>
            <person name="Submissions S."/>
        </authorList>
    </citation>
    <scope>NUCLEOTIDE SEQUENCE [LARGE SCALE GENOMIC DNA]</scope>
    <source>
        <strain evidence="6">DSM 23920</strain>
    </source>
</reference>
<protein>
    <recommendedName>
        <fullName evidence="4">Calcineurin-like phosphoesterase domain-containing protein</fullName>
    </recommendedName>
</protein>
<dbReference type="InterPro" id="IPR051158">
    <property type="entry name" value="Metallophosphoesterase_sf"/>
</dbReference>